<reference evidence="2" key="1">
    <citation type="submission" date="2020-05" db="EMBL/GenBank/DDBJ databases">
        <title>WGS assembly of Panicum virgatum.</title>
        <authorList>
            <person name="Lovell J.T."/>
            <person name="Jenkins J."/>
            <person name="Shu S."/>
            <person name="Juenger T.E."/>
            <person name="Schmutz J."/>
        </authorList>
    </citation>
    <scope>NUCLEOTIDE SEQUENCE</scope>
    <source>
        <strain evidence="2">AP13</strain>
    </source>
</reference>
<organism evidence="2 3">
    <name type="scientific">Panicum virgatum</name>
    <name type="common">Blackwell switchgrass</name>
    <dbReference type="NCBI Taxonomy" id="38727"/>
    <lineage>
        <taxon>Eukaryota</taxon>
        <taxon>Viridiplantae</taxon>
        <taxon>Streptophyta</taxon>
        <taxon>Embryophyta</taxon>
        <taxon>Tracheophyta</taxon>
        <taxon>Spermatophyta</taxon>
        <taxon>Magnoliopsida</taxon>
        <taxon>Liliopsida</taxon>
        <taxon>Poales</taxon>
        <taxon>Poaceae</taxon>
        <taxon>PACMAD clade</taxon>
        <taxon>Panicoideae</taxon>
        <taxon>Panicodae</taxon>
        <taxon>Paniceae</taxon>
        <taxon>Panicinae</taxon>
        <taxon>Panicum</taxon>
        <taxon>Panicum sect. Hiantes</taxon>
    </lineage>
</organism>
<dbReference type="SUPFAM" id="SSF81383">
    <property type="entry name" value="F-box domain"/>
    <property type="match status" value="1"/>
</dbReference>
<dbReference type="SUPFAM" id="SSF52047">
    <property type="entry name" value="RNI-like"/>
    <property type="match status" value="1"/>
</dbReference>
<protein>
    <recommendedName>
        <fullName evidence="4">F-box domain-containing protein</fullName>
    </recommendedName>
</protein>
<name>A0A8T0MMN2_PANVG</name>
<accession>A0A8T0MMN2</accession>
<comment type="caution">
    <text evidence="2">The sequence shown here is derived from an EMBL/GenBank/DDBJ whole genome shotgun (WGS) entry which is preliminary data.</text>
</comment>
<evidence type="ECO:0000256" key="1">
    <source>
        <dbReference type="SAM" id="MobiDB-lite"/>
    </source>
</evidence>
<evidence type="ECO:0000313" key="3">
    <source>
        <dbReference type="Proteomes" id="UP000823388"/>
    </source>
</evidence>
<keyword evidence="3" id="KW-1185">Reference proteome</keyword>
<dbReference type="Proteomes" id="UP000823388">
    <property type="component" value="Chromosome 9N"/>
</dbReference>
<dbReference type="EMBL" id="CM029054">
    <property type="protein sequence ID" value="KAG2538671.1"/>
    <property type="molecule type" value="Genomic_DNA"/>
</dbReference>
<evidence type="ECO:0000313" key="2">
    <source>
        <dbReference type="EMBL" id="KAG2538671.1"/>
    </source>
</evidence>
<feature type="non-terminal residue" evidence="2">
    <location>
        <position position="389"/>
    </location>
</feature>
<dbReference type="AlphaFoldDB" id="A0A8T0MMN2"/>
<proteinExistence type="predicted"/>
<sequence>MEGRPEGLRHRRLRFWFPPHSSPARPRQRIPGGAAAGGADAEEEQPRRSGPYQQDILFAILYLCRYKDAVRTASVSRRWERLIAQLPNLTLCMSLQGRLIPIGWLSARAAHGVPPLRVWAINRCCVSLTGECSCPVNSEKTTLWTTAPTFTKTQLLATTGLCDEAWYEYIEGYRIYYQHICAALHRYAVRPPHIHGTSATTLQSLKLQGLTVLRQDFLLAALPSLEDLFIGDCTLPASIAITSDAMPRLRHLDIVDVSVMMRDTKAGISVLADELRMLRMSCHGYSSTESPSDPKWFLLGLGSRFRASLTSYASFRLRAQRLWVFDWRCCYTDEVRVESVGRLSDVTDSRTAHKETWFVFKEYRDDKLMWDILQDLMRVLKPRSWGDVQ</sequence>
<evidence type="ECO:0008006" key="4">
    <source>
        <dbReference type="Google" id="ProtNLM"/>
    </source>
</evidence>
<feature type="region of interest" description="Disordered" evidence="1">
    <location>
        <begin position="16"/>
        <end position="49"/>
    </location>
</feature>
<gene>
    <name evidence="2" type="ORF">PVAP13_9NG419856</name>
</gene>
<dbReference type="InterPro" id="IPR036047">
    <property type="entry name" value="F-box-like_dom_sf"/>
</dbReference>